<dbReference type="PANTHER" id="PTHR41368">
    <property type="entry name" value="PROTEIN YGHO"/>
    <property type="match status" value="1"/>
</dbReference>
<evidence type="ECO:0000313" key="2">
    <source>
        <dbReference type="Proteomes" id="UP001065174"/>
    </source>
</evidence>
<evidence type="ECO:0008006" key="3">
    <source>
        <dbReference type="Google" id="ProtNLM"/>
    </source>
</evidence>
<dbReference type="EMBL" id="CP106679">
    <property type="protein sequence ID" value="UXP32893.1"/>
    <property type="molecule type" value="Genomic_DNA"/>
</dbReference>
<dbReference type="InterPro" id="IPR039968">
    <property type="entry name" value="BcerS-like"/>
</dbReference>
<reference evidence="1" key="1">
    <citation type="submission" date="2022-09" db="EMBL/GenBank/DDBJ databases">
        <title>Comparative genomics and taxonomic characterization of three novel marine species of genus Reichenbachiella exhibiting antioxidant and polysaccharide degradation activities.</title>
        <authorList>
            <person name="Muhammad N."/>
            <person name="Lee Y.-J."/>
            <person name="Ko J."/>
            <person name="Kim S.-G."/>
        </authorList>
    </citation>
    <scope>NUCLEOTIDE SEQUENCE</scope>
    <source>
        <strain evidence="1">BKB1-1</strain>
    </source>
</reference>
<evidence type="ECO:0000313" key="1">
    <source>
        <dbReference type="EMBL" id="UXP32893.1"/>
    </source>
</evidence>
<accession>A0ABY6CU41</accession>
<gene>
    <name evidence="1" type="ORF">N6H18_02845</name>
</gene>
<name>A0ABY6CU41_9BACT</name>
<protein>
    <recommendedName>
        <fullName evidence="3">N-acetyltransferase domain-containing protein</fullName>
    </recommendedName>
</protein>
<dbReference type="PANTHER" id="PTHR41368:SF1">
    <property type="entry name" value="PROTEIN YGHO"/>
    <property type="match status" value="1"/>
</dbReference>
<dbReference type="Proteomes" id="UP001065174">
    <property type="component" value="Chromosome"/>
</dbReference>
<dbReference type="Gene3D" id="3.40.630.30">
    <property type="match status" value="2"/>
</dbReference>
<organism evidence="1 2">
    <name type="scientific">Reichenbachiella agarivorans</name>
    <dbReference type="NCBI Taxonomy" id="2979464"/>
    <lineage>
        <taxon>Bacteria</taxon>
        <taxon>Pseudomonadati</taxon>
        <taxon>Bacteroidota</taxon>
        <taxon>Cytophagia</taxon>
        <taxon>Cytophagales</taxon>
        <taxon>Reichenbachiellaceae</taxon>
        <taxon>Reichenbachiella</taxon>
    </lineage>
</organism>
<keyword evidence="2" id="KW-1185">Reference proteome</keyword>
<dbReference type="InterPro" id="IPR016181">
    <property type="entry name" value="Acyl_CoA_acyltransferase"/>
</dbReference>
<dbReference type="RefSeq" id="WP_262310325.1">
    <property type="nucleotide sequence ID" value="NZ_CP106679.1"/>
</dbReference>
<proteinExistence type="predicted"/>
<sequence length="373" mass="43714">MISIKQVSNKKDLKKFIDFPHELYANDEHYVPELYMAQADMLNKSTFPFFQHSEAEFFLAYQDDKIVGRIAAIKNNNYIEYTNKQVGQFGFFDTIDDYEVAKALLDTVKNWIAQHGLNQITGPYNYSTNETCGTLIEGFDSPPTLMMTYNKPYYADFMDRYGFEKDMDLLSYIVYTKDVPEKLTRMSNLLFERLNSKGITIRKANLSKFKEEVDKLYQIYNSAWEKNWGFVPMTEAEFKHSAKDMKMIVDPDFLLIAEAEGKPIAFSLSLPDLNMPLKHLKRGRLLPFGLFKLLYYKRKINRVRVITLGIVEQYRKLGIDAYFYAKAFEEAKNKKMLFGEASWILENNEMMNRAITNINGKVYKKHRLYKKAI</sequence>
<dbReference type="SUPFAM" id="SSF55729">
    <property type="entry name" value="Acyl-CoA N-acyltransferases (Nat)"/>
    <property type="match status" value="1"/>
</dbReference>